<organism evidence="1 2">
    <name type="scientific">Russula earlei</name>
    <dbReference type="NCBI Taxonomy" id="71964"/>
    <lineage>
        <taxon>Eukaryota</taxon>
        <taxon>Fungi</taxon>
        <taxon>Dikarya</taxon>
        <taxon>Basidiomycota</taxon>
        <taxon>Agaricomycotina</taxon>
        <taxon>Agaricomycetes</taxon>
        <taxon>Russulales</taxon>
        <taxon>Russulaceae</taxon>
        <taxon>Russula</taxon>
    </lineage>
</organism>
<name>A0ACC0U6T3_9AGAM</name>
<accession>A0ACC0U6T3</accession>
<keyword evidence="2" id="KW-1185">Reference proteome</keyword>
<dbReference type="Proteomes" id="UP001207468">
    <property type="component" value="Unassembled WGS sequence"/>
</dbReference>
<reference evidence="1" key="1">
    <citation type="submission" date="2021-03" db="EMBL/GenBank/DDBJ databases">
        <title>Evolutionary priming and transition to the ectomycorrhizal habit in an iconic lineage of mushroom-forming fungi: is preadaptation a requirement?</title>
        <authorList>
            <consortium name="DOE Joint Genome Institute"/>
            <person name="Looney B.P."/>
            <person name="Miyauchi S."/>
            <person name="Morin E."/>
            <person name="Drula E."/>
            <person name="Courty P.E."/>
            <person name="Chicoki N."/>
            <person name="Fauchery L."/>
            <person name="Kohler A."/>
            <person name="Kuo A."/>
            <person name="LaButti K."/>
            <person name="Pangilinan J."/>
            <person name="Lipzen A."/>
            <person name="Riley R."/>
            <person name="Andreopoulos W."/>
            <person name="He G."/>
            <person name="Johnson J."/>
            <person name="Barry K.W."/>
            <person name="Grigoriev I.V."/>
            <person name="Nagy L."/>
            <person name="Hibbett D."/>
            <person name="Henrissat B."/>
            <person name="Matheny P.B."/>
            <person name="Labbe J."/>
            <person name="Martin A.F."/>
        </authorList>
    </citation>
    <scope>NUCLEOTIDE SEQUENCE</scope>
    <source>
        <strain evidence="1">BPL698</strain>
    </source>
</reference>
<proteinExistence type="predicted"/>
<evidence type="ECO:0000313" key="1">
    <source>
        <dbReference type="EMBL" id="KAI9507235.1"/>
    </source>
</evidence>
<sequence>MVEAMVKGLRCECVACAEAWCVHVVGGEDWAMRCKEGGKVWEEAEYHASRAVRMWFRGQQYGSPYTSRGLEILTVPSQTFLRGGRHSKTRWGGACSRSGGIGGEREFVDRDVGGEDWGRRMHVAACTVVAFVVLRRRWRGRLQCRWRQQTSSSGPSWSFEVMLGAVAVAAAAAAEASTGMCRRTARDGGRLLLLRGGGVFFVIRFFVAFFYLFLVNVFYEAWRRDGARIEAAGETDETEAAAETETAGAEGMAETRGAVAAADDGVDTANWAELTSAGEAKTDAKSAAGMTEATVAADEATDETEGAGADETKAGVADEAARAEVAGGAKTSAETVATAGDTEGAGAGWAENGEGGDRRSLSRLMLRRRGQMRWRRWRMRAMLDGGGRWAKAMTAGGSKMAAVNESGRERRTRWKPQGRWEQGERKAMTGDAGNGDGRRRSWGDGGGGREGDGLAALLFQGFGYEVASGVSPGKPEITLPFVSITFWNSTSLVAVRPHSRDRGVGAPSSGHPGGDSGGRVDEGLAYCPEFQLDEEVMRGVQFPLENRKAWVGVLKTDAMHARRKRMCGWRVAEDLGTVGGEPGVDGVLQSASVTAVGDGLPIWKVEAGVADDDAAAAGGTGYQGSVSSEAACVGVKVKAAAATGDIDERA</sequence>
<gene>
    <name evidence="1" type="ORF">F5148DRAFT_1368549</name>
</gene>
<protein>
    <submittedName>
        <fullName evidence="1">Uncharacterized protein</fullName>
    </submittedName>
</protein>
<evidence type="ECO:0000313" key="2">
    <source>
        <dbReference type="Proteomes" id="UP001207468"/>
    </source>
</evidence>
<comment type="caution">
    <text evidence="1">The sequence shown here is derived from an EMBL/GenBank/DDBJ whole genome shotgun (WGS) entry which is preliminary data.</text>
</comment>
<feature type="non-terminal residue" evidence="1">
    <location>
        <position position="650"/>
    </location>
</feature>
<dbReference type="EMBL" id="JAGFNK010000134">
    <property type="protein sequence ID" value="KAI9507235.1"/>
    <property type="molecule type" value="Genomic_DNA"/>
</dbReference>